<evidence type="ECO:0000256" key="4">
    <source>
        <dbReference type="ARBA" id="ARBA00022692"/>
    </source>
</evidence>
<evidence type="ECO:0000313" key="9">
    <source>
        <dbReference type="EMBL" id="KAF7272549.1"/>
    </source>
</evidence>
<evidence type="ECO:0000256" key="7">
    <source>
        <dbReference type="ARBA" id="ARBA00023136"/>
    </source>
</evidence>
<feature type="transmembrane region" description="Helical" evidence="8">
    <location>
        <begin position="314"/>
        <end position="333"/>
    </location>
</feature>
<feature type="transmembrane region" description="Helical" evidence="8">
    <location>
        <begin position="12"/>
        <end position="33"/>
    </location>
</feature>
<dbReference type="PANTHER" id="PTHR22760">
    <property type="entry name" value="GLYCOSYLTRANSFERASE"/>
    <property type="match status" value="1"/>
</dbReference>
<reference evidence="9" key="1">
    <citation type="submission" date="2020-08" db="EMBL/GenBank/DDBJ databases">
        <title>Genome sequencing and assembly of the red palm weevil Rhynchophorus ferrugineus.</title>
        <authorList>
            <person name="Dias G.B."/>
            <person name="Bergman C.M."/>
            <person name="Manee M."/>
        </authorList>
    </citation>
    <scope>NUCLEOTIDE SEQUENCE</scope>
    <source>
        <strain evidence="9">AA-2017</strain>
        <tissue evidence="9">Whole larva</tissue>
    </source>
</reference>
<evidence type="ECO:0000256" key="6">
    <source>
        <dbReference type="ARBA" id="ARBA00022989"/>
    </source>
</evidence>
<keyword evidence="3" id="KW-0808">Transferase</keyword>
<keyword evidence="6 8" id="KW-1133">Transmembrane helix</keyword>
<keyword evidence="7 8" id="KW-0472">Membrane</keyword>
<feature type="transmembrane region" description="Helical" evidence="8">
    <location>
        <begin position="207"/>
        <end position="234"/>
    </location>
</feature>
<dbReference type="GO" id="GO:0006506">
    <property type="term" value="P:GPI anchor biosynthetic process"/>
    <property type="evidence" value="ECO:0007669"/>
    <property type="project" value="TreeGrafter"/>
</dbReference>
<feature type="transmembrane region" description="Helical" evidence="8">
    <location>
        <begin position="291"/>
        <end position="308"/>
    </location>
</feature>
<keyword evidence="4 8" id="KW-0812">Transmembrane</keyword>
<proteinExistence type="inferred from homology"/>
<name>A0A834MC45_RHYFE</name>
<accession>A0A834MC45</accession>
<dbReference type="EMBL" id="JAACXV010013747">
    <property type="protein sequence ID" value="KAF7272549.1"/>
    <property type="molecule type" value="Genomic_DNA"/>
</dbReference>
<feature type="transmembrane region" description="Helical" evidence="8">
    <location>
        <begin position="166"/>
        <end position="195"/>
    </location>
</feature>
<evidence type="ECO:0000256" key="1">
    <source>
        <dbReference type="ARBA" id="ARBA00004477"/>
    </source>
</evidence>
<evidence type="ECO:0000313" key="10">
    <source>
        <dbReference type="Proteomes" id="UP000625711"/>
    </source>
</evidence>
<feature type="transmembrane region" description="Helical" evidence="8">
    <location>
        <begin position="254"/>
        <end position="279"/>
    </location>
</feature>
<comment type="subcellular location">
    <subcellularLocation>
        <location evidence="1 8">Endoplasmic reticulum membrane</location>
        <topology evidence="1 8">Multi-pass membrane protein</topology>
    </subcellularLocation>
</comment>
<dbReference type="OrthoDB" id="416834at2759"/>
<dbReference type="EC" id="2.4.1.-" evidence="8"/>
<dbReference type="GO" id="GO:0000026">
    <property type="term" value="F:alpha-1,2-mannosyltransferase activity"/>
    <property type="evidence" value="ECO:0007669"/>
    <property type="project" value="TreeGrafter"/>
</dbReference>
<evidence type="ECO:0000256" key="3">
    <source>
        <dbReference type="ARBA" id="ARBA00022679"/>
    </source>
</evidence>
<dbReference type="Pfam" id="PF03901">
    <property type="entry name" value="Glyco_transf_22"/>
    <property type="match status" value="1"/>
</dbReference>
<dbReference type="AlphaFoldDB" id="A0A834MC45"/>
<evidence type="ECO:0000256" key="2">
    <source>
        <dbReference type="ARBA" id="ARBA00022676"/>
    </source>
</evidence>
<feature type="transmembrane region" description="Helical" evidence="8">
    <location>
        <begin position="66"/>
        <end position="84"/>
    </location>
</feature>
<comment type="similarity">
    <text evidence="8">Belongs to the glycosyltransferase 22 family.</text>
</comment>
<dbReference type="InterPro" id="IPR005599">
    <property type="entry name" value="GPI_mannosylTrfase"/>
</dbReference>
<evidence type="ECO:0000256" key="5">
    <source>
        <dbReference type="ARBA" id="ARBA00022824"/>
    </source>
</evidence>
<keyword evidence="2 8" id="KW-0328">Glycosyltransferase</keyword>
<dbReference type="GO" id="GO:0005789">
    <property type="term" value="C:endoplasmic reticulum membrane"/>
    <property type="evidence" value="ECO:0007669"/>
    <property type="project" value="UniProtKB-SubCell"/>
</dbReference>
<dbReference type="PANTHER" id="PTHR22760:SF4">
    <property type="entry name" value="GPI MANNOSYLTRANSFERASE 3"/>
    <property type="match status" value="1"/>
</dbReference>
<evidence type="ECO:0000256" key="8">
    <source>
        <dbReference type="RuleBase" id="RU363075"/>
    </source>
</evidence>
<keyword evidence="5 8" id="KW-0256">Endoplasmic reticulum</keyword>
<protein>
    <recommendedName>
        <fullName evidence="8">Mannosyltransferase</fullName>
        <ecNumber evidence="8">2.4.1.-</ecNumber>
    </recommendedName>
</protein>
<feature type="transmembrane region" description="Helical" evidence="8">
    <location>
        <begin position="118"/>
        <end position="138"/>
    </location>
</feature>
<feature type="transmembrane region" description="Helical" evidence="8">
    <location>
        <begin position="340"/>
        <end position="360"/>
    </location>
</feature>
<dbReference type="Proteomes" id="UP000625711">
    <property type="component" value="Unassembled WGS sequence"/>
</dbReference>
<keyword evidence="10" id="KW-1185">Reference proteome</keyword>
<comment type="caution">
    <text evidence="9">The sequence shown here is derived from an EMBL/GenBank/DDBJ whole genome shotgun (WGS) entry which is preliminary data.</text>
</comment>
<sequence length="580" mass="66638">MKLPKLDIFGDVKVFLLFAVVRFSSVFIVQTFFVPDEYYQSLEVAHKLAFGYGYLTWEWTQGIRSYFYPLVFAVPYKILYYLGLDSQDAIIYVPRVLQSLLSAYADVCIYKWSGMKKWAFFIIATSWFWFYMASRTIINTFETSLTAVALSKFPWIGKSTNQSLTFLWIIASLFMIRPTSAIIGLPLCLFHIIISTKSTIRIIITEYVPIGAIVLTIFIALDSIVHGSFIVTPYNFLKFNVFNDVASIYGVHPWHWYLSNGLPSVLGILIVPFIMATLIILKARKNHPNELWILGCIVFSLFILSCLPHKEFRFILPLLPMILYITSKFLAAWSRKANMWHIWLISAVIFIWNVIPAWYIGYNHQRGTLDVMNILGQFAQTDSNTSFLFLMPCHSTPLYSHIHVNVTARFLTCNPNLNNISSYVDEADAFYHNPNAWLRNNYPPNSNLPSHIICYDNLLPIIGSDVLTRYKKIKEFFHTNFPSILNWRRPSPQLYESVYVQQTAVRVYQSVEEATASLATVVNRPPKRLLCLNEEDKMKPISLLVAMAMVIMASASGSLTALEEFSAGNRLFSARLYKVR</sequence>
<gene>
    <name evidence="9" type="ORF">GWI33_014668</name>
</gene>
<organism evidence="9 10">
    <name type="scientific">Rhynchophorus ferrugineus</name>
    <name type="common">Red palm weevil</name>
    <name type="synonym">Curculio ferrugineus</name>
    <dbReference type="NCBI Taxonomy" id="354439"/>
    <lineage>
        <taxon>Eukaryota</taxon>
        <taxon>Metazoa</taxon>
        <taxon>Ecdysozoa</taxon>
        <taxon>Arthropoda</taxon>
        <taxon>Hexapoda</taxon>
        <taxon>Insecta</taxon>
        <taxon>Pterygota</taxon>
        <taxon>Neoptera</taxon>
        <taxon>Endopterygota</taxon>
        <taxon>Coleoptera</taxon>
        <taxon>Polyphaga</taxon>
        <taxon>Cucujiformia</taxon>
        <taxon>Curculionidae</taxon>
        <taxon>Dryophthorinae</taxon>
        <taxon>Rhynchophorus</taxon>
    </lineage>
</organism>